<dbReference type="InterPro" id="IPR007161">
    <property type="entry name" value="DUF364"/>
</dbReference>
<evidence type="ECO:0000259" key="1">
    <source>
        <dbReference type="Pfam" id="PF04016"/>
    </source>
</evidence>
<dbReference type="Proteomes" id="UP000295506">
    <property type="component" value="Unassembled WGS sequence"/>
</dbReference>
<dbReference type="SUPFAM" id="SSF159713">
    <property type="entry name" value="Dhaf3308-like"/>
    <property type="match status" value="1"/>
</dbReference>
<dbReference type="Gene3D" id="3.40.50.11590">
    <property type="match status" value="1"/>
</dbReference>
<reference evidence="3 5" key="2">
    <citation type="submission" date="2019-03" db="EMBL/GenBank/DDBJ databases">
        <title>Genomic Encyclopedia of Type Strains, Phase IV (KMG-IV): sequencing the most valuable type-strain genomes for metagenomic binning, comparative biology and taxonomic classification.</title>
        <authorList>
            <person name="Goeker M."/>
        </authorList>
    </citation>
    <scope>NUCLEOTIDE SEQUENCE [LARGE SCALE GENOMIC DNA]</scope>
    <source>
        <strain evidence="3 5">DSM 101483</strain>
    </source>
</reference>
<dbReference type="EMBL" id="CP014206">
    <property type="protein sequence ID" value="AMK11523.1"/>
    <property type="molecule type" value="Genomic_DNA"/>
</dbReference>
<dbReference type="Proteomes" id="UP000055611">
    <property type="component" value="Chromosome"/>
</dbReference>
<sequence length="241" mass="25963">MKPLLETLHAKAIDLWTREGILKEGITVTAAPLSVKEAIGDPEADDFPIQKGKEKLVEAVFRDARGQAFTDHYGNFSGTLDEVAALPLTTNRNRSVFISTLNAVSRSLGLCSNTVHCRDKGPGLCAKEVYETIAARHGRCKVTIIGFQPALAEAMNAKTDVRLVDLDPDNIGRTKRGVLVEGGEVTRDAMDWADLLLVTGTTLGNNSIDQFLTGKPVLFYGTTIAGAASLMGLNRYCPQSS</sequence>
<dbReference type="KEGG" id="dej:AWY79_10535"/>
<reference evidence="2 4" key="1">
    <citation type="journal article" date="2016" name="Front. Microbiol.">
        <title>Genome Sequence of the Piezophilic, Mesophilic Sulfate-Reducing Bacterium Desulfovibrio indicus J2T.</title>
        <authorList>
            <person name="Cao J."/>
            <person name="Maignien L."/>
            <person name="Shao Z."/>
            <person name="Alain K."/>
            <person name="Jebbar M."/>
        </authorList>
    </citation>
    <scope>NUCLEOTIDE SEQUENCE [LARGE SCALE GENOMIC DNA]</scope>
    <source>
        <strain evidence="2 4">J2</strain>
    </source>
</reference>
<evidence type="ECO:0000313" key="5">
    <source>
        <dbReference type="Proteomes" id="UP000295506"/>
    </source>
</evidence>
<name>A0A126QNA0_9BACT</name>
<evidence type="ECO:0000313" key="3">
    <source>
        <dbReference type="EMBL" id="TDT89924.1"/>
    </source>
</evidence>
<dbReference type="RefSeq" id="WP_066803386.1">
    <property type="nucleotide sequence ID" value="NZ_CP014206.1"/>
</dbReference>
<dbReference type="AlphaFoldDB" id="A0A126QNA0"/>
<evidence type="ECO:0000313" key="4">
    <source>
        <dbReference type="Proteomes" id="UP000055611"/>
    </source>
</evidence>
<dbReference type="EMBL" id="SOBK01000003">
    <property type="protein sequence ID" value="TDT89924.1"/>
    <property type="molecule type" value="Genomic_DNA"/>
</dbReference>
<proteinExistence type="predicted"/>
<gene>
    <name evidence="2" type="ORF">AWY79_10535</name>
    <name evidence="3" type="ORF">EDC59_103222</name>
</gene>
<accession>A0A126QNA0</accession>
<dbReference type="Pfam" id="PF04016">
    <property type="entry name" value="DUF364"/>
    <property type="match status" value="1"/>
</dbReference>
<keyword evidence="4" id="KW-1185">Reference proteome</keyword>
<evidence type="ECO:0000313" key="2">
    <source>
        <dbReference type="EMBL" id="AMK11523.1"/>
    </source>
</evidence>
<protein>
    <submittedName>
        <fullName evidence="3">Heavy-metal chelation protein</fullName>
    </submittedName>
</protein>
<dbReference type="OrthoDB" id="3596at2"/>
<organism evidence="3 5">
    <name type="scientific">Pseudodesulfovibrio indicus</name>
    <dbReference type="NCBI Taxonomy" id="1716143"/>
    <lineage>
        <taxon>Bacteria</taxon>
        <taxon>Pseudomonadati</taxon>
        <taxon>Thermodesulfobacteriota</taxon>
        <taxon>Desulfovibrionia</taxon>
        <taxon>Desulfovibrionales</taxon>
        <taxon>Desulfovibrionaceae</taxon>
    </lineage>
</organism>
<feature type="domain" description="Putative heavy-metal chelation" evidence="1">
    <location>
        <begin position="138"/>
        <end position="213"/>
    </location>
</feature>